<evidence type="ECO:0000256" key="3">
    <source>
        <dbReference type="ARBA" id="ARBA00022723"/>
    </source>
</evidence>
<dbReference type="PATRIC" id="fig|565050.3.peg.3678"/>
<dbReference type="PIRSF" id="PIRSF015582">
    <property type="entry name" value="Cit_lyase_B"/>
    <property type="match status" value="1"/>
</dbReference>
<protein>
    <submittedName>
        <fullName evidence="8">Citrate lyase beta chain/citryl-CoA lyase subunit</fullName>
        <ecNumber evidence="8">4.1.3.6</ecNumber>
    </submittedName>
</protein>
<dbReference type="AlphaFoldDB" id="A0A0H3CCF9"/>
<dbReference type="EC" id="4.1.3.6" evidence="8"/>
<reference evidence="8 9" key="1">
    <citation type="journal article" date="2010" name="J. Bacteriol.">
        <title>The genetic basis of laboratory adaptation in Caulobacter crescentus.</title>
        <authorList>
            <person name="Marks M.E."/>
            <person name="Castro-Rojas C.M."/>
            <person name="Teiling C."/>
            <person name="Du L."/>
            <person name="Kapatral V."/>
            <person name="Walunas T.L."/>
            <person name="Crosson S."/>
        </authorList>
    </citation>
    <scope>NUCLEOTIDE SEQUENCE [LARGE SCALE GENOMIC DNA]</scope>
    <source>
        <strain evidence="9">NA1000 / CB15N</strain>
    </source>
</reference>
<dbReference type="PANTHER" id="PTHR32308">
    <property type="entry name" value="LYASE BETA SUBUNIT, PUTATIVE (AFU_ORTHOLOGUE AFUA_4G13030)-RELATED"/>
    <property type="match status" value="1"/>
</dbReference>
<dbReference type="GO" id="GO:0000287">
    <property type="term" value="F:magnesium ion binding"/>
    <property type="evidence" value="ECO:0007669"/>
    <property type="project" value="TreeGrafter"/>
</dbReference>
<feature type="binding site" evidence="5">
    <location>
        <position position="128"/>
    </location>
    <ligand>
        <name>substrate</name>
    </ligand>
</feature>
<organism evidence="8 9">
    <name type="scientific">Caulobacter vibrioides (strain NA1000 / CB15N)</name>
    <name type="common">Caulobacter crescentus</name>
    <dbReference type="NCBI Taxonomy" id="565050"/>
    <lineage>
        <taxon>Bacteria</taxon>
        <taxon>Pseudomonadati</taxon>
        <taxon>Pseudomonadota</taxon>
        <taxon>Alphaproteobacteria</taxon>
        <taxon>Caulobacterales</taxon>
        <taxon>Caulobacteraceae</taxon>
        <taxon>Caulobacter</taxon>
    </lineage>
</organism>
<dbReference type="InterPro" id="IPR011206">
    <property type="entry name" value="Citrate_lyase_beta/mcl1/mcl2"/>
</dbReference>
<dbReference type="PhylomeDB" id="A0A0H3CCF9"/>
<feature type="binding site" evidence="6">
    <location>
        <position position="157"/>
    </location>
    <ligand>
        <name>Mg(2+)</name>
        <dbReference type="ChEBI" id="CHEBI:18420"/>
    </ligand>
</feature>
<dbReference type="SUPFAM" id="SSF51621">
    <property type="entry name" value="Phosphoenolpyruvate/pyruvate domain"/>
    <property type="match status" value="1"/>
</dbReference>
<comment type="cofactor">
    <cofactor evidence="1">
        <name>Mg(2+)</name>
        <dbReference type="ChEBI" id="CHEBI:18420"/>
    </cofactor>
</comment>
<evidence type="ECO:0000313" key="8">
    <source>
        <dbReference type="EMBL" id="ACL97239.1"/>
    </source>
</evidence>
<dbReference type="Gene3D" id="3.20.20.60">
    <property type="entry name" value="Phosphoenolpyruvate-binding domains"/>
    <property type="match status" value="1"/>
</dbReference>
<dbReference type="InterPro" id="IPR040442">
    <property type="entry name" value="Pyrv_kinase-like_dom_sf"/>
</dbReference>
<dbReference type="OrthoDB" id="9800547at2"/>
<dbReference type="KEGG" id="ccs:CCNA_03774"/>
<dbReference type="SMR" id="A0A0H3CCF9"/>
<evidence type="ECO:0000313" key="9">
    <source>
        <dbReference type="Proteomes" id="UP000001364"/>
    </source>
</evidence>
<feature type="domain" description="HpcH/HpaI aldolase/citrate lyase" evidence="7">
    <location>
        <begin position="11"/>
        <end position="225"/>
    </location>
</feature>
<keyword evidence="3 6" id="KW-0479">Metal-binding</keyword>
<dbReference type="HOGENOM" id="CLU_044864_0_1_5"/>
<accession>A0A0H3CCF9</accession>
<keyword evidence="4 6" id="KW-0460">Magnesium</keyword>
<dbReference type="GeneID" id="7331970"/>
<gene>
    <name evidence="8" type="ordered locus">CCNA_03774</name>
</gene>
<proteinExistence type="inferred from homology"/>
<evidence type="ECO:0000259" key="7">
    <source>
        <dbReference type="Pfam" id="PF03328"/>
    </source>
</evidence>
<dbReference type="EMBL" id="CP001340">
    <property type="protein sequence ID" value="ACL97239.1"/>
    <property type="molecule type" value="Genomic_DNA"/>
</dbReference>
<name>A0A0H3CCF9_CAUVN</name>
<evidence type="ECO:0000256" key="2">
    <source>
        <dbReference type="ARBA" id="ARBA00005568"/>
    </source>
</evidence>
<evidence type="ECO:0000256" key="4">
    <source>
        <dbReference type="ARBA" id="ARBA00022842"/>
    </source>
</evidence>
<dbReference type="Proteomes" id="UP000001364">
    <property type="component" value="Chromosome"/>
</dbReference>
<dbReference type="PANTHER" id="PTHR32308:SF10">
    <property type="entry name" value="CITRATE LYASE SUBUNIT BETA"/>
    <property type="match status" value="1"/>
</dbReference>
<feature type="binding site" evidence="6">
    <location>
        <position position="128"/>
    </location>
    <ligand>
        <name>Mg(2+)</name>
        <dbReference type="ChEBI" id="CHEBI:18420"/>
    </ligand>
</feature>
<dbReference type="InterPro" id="IPR005000">
    <property type="entry name" value="Aldolase/citrate-lyase_domain"/>
</dbReference>
<evidence type="ECO:0000256" key="5">
    <source>
        <dbReference type="PIRSR" id="PIRSR015582-1"/>
    </source>
</evidence>
<evidence type="ECO:0000256" key="1">
    <source>
        <dbReference type="ARBA" id="ARBA00001946"/>
    </source>
</evidence>
<keyword evidence="8" id="KW-0456">Lyase</keyword>
<sequence>MTTAQANRPRRSALYMPASNAKAVEKARTLDADVIILDLEDAVAPEMKPAAREAAVAAVKAGGFGPREVVIRVNGLDTPWGADDLAAAAEAGPDAVLVPKVNDAADVRLYDQHLSAAPTSTRLWTMIETAKAAFHLWEIAEAAHSTRLSAWVMGVNDFAKEMRARQTPDRAPFLPLLTLSVAAARAHGLMILDGVHNDIEDLAALEAVCVQGVDFGFDGKTLIHPKHLEICNRVFSPSPEDVAWSHAVIAAFNAPENAGKGALRVDGKMAERLHLAQAERLVAVAQAISGRSAQG</sequence>
<dbReference type="Pfam" id="PF03328">
    <property type="entry name" value="HpcH_HpaI"/>
    <property type="match status" value="1"/>
</dbReference>
<dbReference type="GO" id="GO:0008815">
    <property type="term" value="F:citrate (pro-3S)-lyase activity"/>
    <property type="evidence" value="ECO:0007669"/>
    <property type="project" value="UniProtKB-EC"/>
</dbReference>
<dbReference type="RefSeq" id="YP_002519147.1">
    <property type="nucleotide sequence ID" value="NC_011916.1"/>
</dbReference>
<keyword evidence="9" id="KW-1185">Reference proteome</keyword>
<feature type="binding site" evidence="5">
    <location>
        <position position="72"/>
    </location>
    <ligand>
        <name>substrate</name>
    </ligand>
</feature>
<evidence type="ECO:0000256" key="6">
    <source>
        <dbReference type="PIRSR" id="PIRSR015582-2"/>
    </source>
</evidence>
<dbReference type="GO" id="GO:0006107">
    <property type="term" value="P:oxaloacetate metabolic process"/>
    <property type="evidence" value="ECO:0007669"/>
    <property type="project" value="TreeGrafter"/>
</dbReference>
<dbReference type="InterPro" id="IPR015813">
    <property type="entry name" value="Pyrv/PenolPyrv_kinase-like_dom"/>
</dbReference>
<comment type="similarity">
    <text evidence="2">Belongs to the HpcH/HpaI aldolase family.</text>
</comment>
<dbReference type="RefSeq" id="WP_010921486.1">
    <property type="nucleotide sequence ID" value="NC_011916.1"/>
</dbReference>